<proteinExistence type="predicted"/>
<keyword evidence="3" id="KW-1185">Reference proteome</keyword>
<protein>
    <recommendedName>
        <fullName evidence="1">Putative restriction endonuclease domain-containing protein</fullName>
    </recommendedName>
</protein>
<reference evidence="3" key="1">
    <citation type="journal article" date="2019" name="Int. J. Syst. Evol. Microbiol.">
        <title>The Global Catalogue of Microorganisms (GCM) 10K type strain sequencing project: providing services to taxonomists for standard genome sequencing and annotation.</title>
        <authorList>
            <consortium name="The Broad Institute Genomics Platform"/>
            <consortium name="The Broad Institute Genome Sequencing Center for Infectious Disease"/>
            <person name="Wu L."/>
            <person name="Ma J."/>
        </authorList>
    </citation>
    <scope>NUCLEOTIDE SEQUENCE [LARGE SCALE GENOMIC DNA]</scope>
    <source>
        <strain evidence="3">JCM 9377</strain>
    </source>
</reference>
<dbReference type="PANTHER" id="PTHR35400">
    <property type="entry name" value="SLR1083 PROTEIN"/>
    <property type="match status" value="1"/>
</dbReference>
<name>A0ABP6Q1Z2_9ACTN</name>
<evidence type="ECO:0000313" key="3">
    <source>
        <dbReference type="Proteomes" id="UP001501237"/>
    </source>
</evidence>
<dbReference type="PANTHER" id="PTHR35400:SF3">
    <property type="entry name" value="SLL1072 PROTEIN"/>
    <property type="match status" value="1"/>
</dbReference>
<dbReference type="InterPro" id="IPR011335">
    <property type="entry name" value="Restrct_endonuc-II-like"/>
</dbReference>
<dbReference type="EMBL" id="BAAAUV010000003">
    <property type="protein sequence ID" value="GAA3199503.1"/>
    <property type="molecule type" value="Genomic_DNA"/>
</dbReference>
<dbReference type="Pfam" id="PF05685">
    <property type="entry name" value="Uma2"/>
    <property type="match status" value="1"/>
</dbReference>
<evidence type="ECO:0000313" key="2">
    <source>
        <dbReference type="EMBL" id="GAA3199503.1"/>
    </source>
</evidence>
<dbReference type="InterPro" id="IPR008538">
    <property type="entry name" value="Uma2"/>
</dbReference>
<comment type="caution">
    <text evidence="2">The sequence shown here is derived from an EMBL/GenBank/DDBJ whole genome shotgun (WGS) entry which is preliminary data.</text>
</comment>
<feature type="domain" description="Putative restriction endonuclease" evidence="1">
    <location>
        <begin position="75"/>
        <end position="224"/>
    </location>
</feature>
<dbReference type="SUPFAM" id="SSF52980">
    <property type="entry name" value="Restriction endonuclease-like"/>
    <property type="match status" value="1"/>
</dbReference>
<dbReference type="Proteomes" id="UP001501237">
    <property type="component" value="Unassembled WGS sequence"/>
</dbReference>
<evidence type="ECO:0000259" key="1">
    <source>
        <dbReference type="Pfam" id="PF05685"/>
    </source>
</evidence>
<organism evidence="2 3">
    <name type="scientific">Actinocorallia longicatena</name>
    <dbReference type="NCBI Taxonomy" id="111803"/>
    <lineage>
        <taxon>Bacteria</taxon>
        <taxon>Bacillati</taxon>
        <taxon>Actinomycetota</taxon>
        <taxon>Actinomycetes</taxon>
        <taxon>Streptosporangiales</taxon>
        <taxon>Thermomonosporaceae</taxon>
        <taxon>Actinocorallia</taxon>
    </lineage>
</organism>
<dbReference type="Gene3D" id="3.90.1570.10">
    <property type="entry name" value="tt1808, chain A"/>
    <property type="match status" value="1"/>
</dbReference>
<dbReference type="CDD" id="cd06260">
    <property type="entry name" value="DUF820-like"/>
    <property type="match status" value="1"/>
</dbReference>
<accession>A0ABP6Q1Z2</accession>
<gene>
    <name evidence="2" type="ORF">GCM10010468_11740</name>
</gene>
<dbReference type="InterPro" id="IPR012296">
    <property type="entry name" value="Nuclease_put_TT1808"/>
</dbReference>
<sequence length="237" mass="25608">MTDMALRSRPPRLSLIRSGRQHLLRRPVAWPPTAEKLYAALSMPRGCTMTLTGGRVRVDGGRDPRQLAARLAGELPDGVRVELYDGRIVVSGVPDLRHDQAVGAVEARLGGLAAGRDWGAQRAATVLMPRGRSYVHPDLSYVRAGAGWQGEVVLGSDLALAVEVASPPDAEDDRDAKRLFYAEAGVSSYLLFDLDAGEAVLFDIPIDGDYQQSSRVPFGVPLPLPYGNPLETMCDFS</sequence>